<dbReference type="InterPro" id="IPR041025">
    <property type="entry name" value="HNH_repeat"/>
</dbReference>
<keyword evidence="1" id="KW-0540">Nuclease</keyword>
<keyword evidence="1" id="KW-0255">Endonuclease</keyword>
<evidence type="ECO:0000313" key="1">
    <source>
        <dbReference type="EMBL" id="KAB7516341.1"/>
    </source>
</evidence>
<keyword evidence="1" id="KW-0378">Hydrolase</keyword>
<reference evidence="1 2" key="1">
    <citation type="submission" date="2019-10" db="EMBL/GenBank/DDBJ databases">
        <title>Unraveling microbial dark matter from salterns through culturing: the case of the genus Halosegnis.</title>
        <authorList>
            <person name="Duran-Viseras A."/>
            <person name="Andrei A.-S."/>
            <person name="Vera-Gargallo B."/>
            <person name="Ghai R."/>
            <person name="Sanchez-Porro C."/>
            <person name="Ventosa A."/>
        </authorList>
    </citation>
    <scope>NUCLEOTIDE SEQUENCE [LARGE SCALE GENOMIC DNA]</scope>
    <source>
        <strain evidence="1 2">F18-79</strain>
    </source>
</reference>
<name>A0A5N5UF97_9EURY</name>
<dbReference type="RefSeq" id="WP_152133743.1">
    <property type="nucleotide sequence ID" value="NZ_QKKZ01000001.1"/>
</dbReference>
<accession>A0A5N5UF97</accession>
<dbReference type="Pfam" id="PF18780">
    <property type="entry name" value="HNH_repeat"/>
    <property type="match status" value="1"/>
</dbReference>
<keyword evidence="2" id="KW-1185">Reference proteome</keyword>
<evidence type="ECO:0000313" key="2">
    <source>
        <dbReference type="Proteomes" id="UP000326865"/>
    </source>
</evidence>
<organism evidence="1 2">
    <name type="scientific">Halosegnis rubeus</name>
    <dbReference type="NCBI Taxonomy" id="2212850"/>
    <lineage>
        <taxon>Archaea</taxon>
        <taxon>Methanobacteriati</taxon>
        <taxon>Methanobacteriota</taxon>
        <taxon>Stenosarchaea group</taxon>
        <taxon>Halobacteria</taxon>
        <taxon>Halobacteriales</taxon>
        <taxon>Natronomonadaceae</taxon>
        <taxon>Halosegnis</taxon>
    </lineage>
</organism>
<comment type="caution">
    <text evidence="1">The sequence shown here is derived from an EMBL/GenBank/DDBJ whole genome shotgun (WGS) entry which is preliminary data.</text>
</comment>
<gene>
    <name evidence="1" type="ORF">DM867_04245</name>
</gene>
<dbReference type="GO" id="GO:0004519">
    <property type="term" value="F:endonuclease activity"/>
    <property type="evidence" value="ECO:0007669"/>
    <property type="project" value="UniProtKB-KW"/>
</dbReference>
<dbReference type="EMBL" id="QKKZ01000001">
    <property type="protein sequence ID" value="KAB7516341.1"/>
    <property type="molecule type" value="Genomic_DNA"/>
</dbReference>
<proteinExistence type="predicted"/>
<protein>
    <submittedName>
        <fullName evidence="1">HNH endonuclease</fullName>
    </submittedName>
</protein>
<dbReference type="Proteomes" id="UP000326865">
    <property type="component" value="Unassembled WGS sequence"/>
</dbReference>
<sequence>MTTEQECLDALRRAAADLGESPSKVQYEKLGHQPASTTIMRVVGGWNEAKEQAGLETVEAGGQTGISRTAPKPDDVELDDDEVWEELSPHQRWYRKNRDRQQGKKKRRRRELRAWLTEYKREHCRCERCGEPHPACLDFHHPEGVEKRDGVARMVNRAFSKPSIGEEIRKCIVLCANCHRKEHYTSEDAE</sequence>
<dbReference type="AlphaFoldDB" id="A0A5N5UF97"/>